<keyword evidence="3" id="KW-1185">Reference proteome</keyword>
<evidence type="ECO:0000256" key="1">
    <source>
        <dbReference type="SAM" id="Phobius"/>
    </source>
</evidence>
<keyword evidence="1" id="KW-0812">Transmembrane</keyword>
<comment type="caution">
    <text evidence="2">The sequence shown here is derived from an EMBL/GenBank/DDBJ whole genome shotgun (WGS) entry which is preliminary data.</text>
</comment>
<keyword evidence="1" id="KW-0472">Membrane</keyword>
<dbReference type="AlphaFoldDB" id="A0A2V3W902"/>
<dbReference type="Proteomes" id="UP000247978">
    <property type="component" value="Unassembled WGS sequence"/>
</dbReference>
<feature type="transmembrane region" description="Helical" evidence="1">
    <location>
        <begin position="44"/>
        <end position="69"/>
    </location>
</feature>
<proteinExistence type="predicted"/>
<evidence type="ECO:0000313" key="3">
    <source>
        <dbReference type="Proteomes" id="UP000247978"/>
    </source>
</evidence>
<accession>A0A2V3W902</accession>
<sequence>MDLWMIGKERYVLISIFVIVLFASLFLLIVTWKNRYNIPKTLTILTIVIYIAFIFLSLLSLIFIVSFGYNS</sequence>
<feature type="transmembrane region" description="Helical" evidence="1">
    <location>
        <begin position="12"/>
        <end position="32"/>
    </location>
</feature>
<protein>
    <recommendedName>
        <fullName evidence="4">DUF2768 family protein</fullName>
    </recommendedName>
</protein>
<dbReference type="EMBL" id="QJJQ01000001">
    <property type="protein sequence ID" value="PXW90592.1"/>
    <property type="molecule type" value="Genomic_DNA"/>
</dbReference>
<evidence type="ECO:0000313" key="2">
    <source>
        <dbReference type="EMBL" id="PXW90592.1"/>
    </source>
</evidence>
<evidence type="ECO:0008006" key="4">
    <source>
        <dbReference type="Google" id="ProtNLM"/>
    </source>
</evidence>
<keyword evidence="1" id="KW-1133">Transmembrane helix</keyword>
<name>A0A2V3W902_9BACI</name>
<reference evidence="2 3" key="1">
    <citation type="submission" date="2018-05" db="EMBL/GenBank/DDBJ databases">
        <title>Genomic Encyclopedia of Type Strains, Phase IV (KMG-IV): sequencing the most valuable type-strain genomes for metagenomic binning, comparative biology and taxonomic classification.</title>
        <authorList>
            <person name="Goeker M."/>
        </authorList>
    </citation>
    <scope>NUCLEOTIDE SEQUENCE [LARGE SCALE GENOMIC DNA]</scope>
    <source>
        <strain evidence="2 3">DSM 28556</strain>
    </source>
</reference>
<organism evidence="2 3">
    <name type="scientific">Pseudogracilibacillus auburnensis</name>
    <dbReference type="NCBI Taxonomy" id="1494959"/>
    <lineage>
        <taxon>Bacteria</taxon>
        <taxon>Bacillati</taxon>
        <taxon>Bacillota</taxon>
        <taxon>Bacilli</taxon>
        <taxon>Bacillales</taxon>
        <taxon>Bacillaceae</taxon>
        <taxon>Pseudogracilibacillus</taxon>
    </lineage>
</organism>
<gene>
    <name evidence="2" type="ORF">DFR56_101504</name>
</gene>